<evidence type="ECO:0000313" key="3">
    <source>
        <dbReference type="EMBL" id="VDI06651.1"/>
    </source>
</evidence>
<protein>
    <recommendedName>
        <fullName evidence="2">Fibrinogen C-terminal domain-containing protein</fullName>
    </recommendedName>
</protein>
<dbReference type="GO" id="GO:0005615">
    <property type="term" value="C:extracellular space"/>
    <property type="evidence" value="ECO:0007669"/>
    <property type="project" value="TreeGrafter"/>
</dbReference>
<dbReference type="PROSITE" id="PS00514">
    <property type="entry name" value="FIBRINOGEN_C_1"/>
    <property type="match status" value="2"/>
</dbReference>
<dbReference type="EMBL" id="UYJE01001951">
    <property type="protein sequence ID" value="VDI06651.1"/>
    <property type="molecule type" value="Genomic_DNA"/>
</dbReference>
<feature type="domain" description="Fibrinogen C-terminal" evidence="2">
    <location>
        <begin position="188"/>
        <end position="406"/>
    </location>
</feature>
<dbReference type="Gene3D" id="3.90.215.10">
    <property type="entry name" value="Gamma Fibrinogen, chain A, domain 1"/>
    <property type="match status" value="2"/>
</dbReference>
<gene>
    <name evidence="3" type="ORF">MGAL_10B017954</name>
</gene>
<dbReference type="PANTHER" id="PTHR19143">
    <property type="entry name" value="FIBRINOGEN/TENASCIN/ANGIOPOEITIN"/>
    <property type="match status" value="1"/>
</dbReference>
<evidence type="ECO:0000259" key="2">
    <source>
        <dbReference type="PROSITE" id="PS51406"/>
    </source>
</evidence>
<dbReference type="InterPro" id="IPR036056">
    <property type="entry name" value="Fibrinogen-like_C"/>
</dbReference>
<comment type="caution">
    <text evidence="3">The sequence shown here is derived from an EMBL/GenBank/DDBJ whole genome shotgun (WGS) entry which is preliminary data.</text>
</comment>
<feature type="non-terminal residue" evidence="3">
    <location>
        <position position="406"/>
    </location>
</feature>
<dbReference type="PANTHER" id="PTHR19143:SF458">
    <property type="entry name" value="FIBRINOGEN C-TERMINAL DOMAIN-CONTAINING PROTEIN-RELATED"/>
    <property type="match status" value="1"/>
</dbReference>
<accession>A0A8B6CKI1</accession>
<dbReference type="InterPro" id="IPR014716">
    <property type="entry name" value="Fibrinogen_a/b/g_C_1"/>
</dbReference>
<keyword evidence="4" id="KW-1185">Reference proteome</keyword>
<reference evidence="3" key="1">
    <citation type="submission" date="2018-11" db="EMBL/GenBank/DDBJ databases">
        <authorList>
            <person name="Alioto T."/>
            <person name="Alioto T."/>
        </authorList>
    </citation>
    <scope>NUCLEOTIDE SEQUENCE</scope>
</reference>
<proteinExistence type="predicted"/>
<dbReference type="CDD" id="cd00087">
    <property type="entry name" value="FReD"/>
    <property type="match status" value="2"/>
</dbReference>
<feature type="domain" description="Fibrinogen C-terminal" evidence="2">
    <location>
        <begin position="1"/>
        <end position="179"/>
    </location>
</feature>
<dbReference type="AlphaFoldDB" id="A0A8B6CKI1"/>
<dbReference type="Pfam" id="PF00147">
    <property type="entry name" value="Fibrinogen_C"/>
    <property type="match status" value="2"/>
</dbReference>
<dbReference type="SMART" id="SM00186">
    <property type="entry name" value="FBG"/>
    <property type="match status" value="2"/>
</dbReference>
<evidence type="ECO:0000313" key="4">
    <source>
        <dbReference type="Proteomes" id="UP000596742"/>
    </source>
</evidence>
<sequence length="406" mass="46267">SSMLLNFNRQQQKVTNGRNVFQQRLNGEIHFYRGWNDYKFGFGTLDGEHWLGNKNLNILTTQDKYELLITMQDFTNHTGYAKYANFKIEKEELKFKMTLATYTGNVGDSLSGHNGKNFTTKDQDNDQSGSNCASLFKGAWWYTSCHSSNLNGQYLGGKHNSHADGINWKAWKAIHYKLRDFSNNVSSRYNIGIPSDCGDIDIKKGSGVFMIYPEGVEDGFNVYCNMETDNVGGGWTVFQQRLNGEVDFYRGWNDYKYGFGTLDGEHWLGNKNLNILTTQDKYELLITMQDFTNHTGYAKYANFKIANEDSKFKMTISSYTGNVGDSLSGHNGKNFTTKDQDNDQSGSNCASLFKGAWWYTSCHSSNLNGQYLGGKHNSHADGINWKAWKGHYYSLKTTNMMIRKKK</sequence>
<organism evidence="3 4">
    <name type="scientific">Mytilus galloprovincialis</name>
    <name type="common">Mediterranean mussel</name>
    <dbReference type="NCBI Taxonomy" id="29158"/>
    <lineage>
        <taxon>Eukaryota</taxon>
        <taxon>Metazoa</taxon>
        <taxon>Spiralia</taxon>
        <taxon>Lophotrochozoa</taxon>
        <taxon>Mollusca</taxon>
        <taxon>Bivalvia</taxon>
        <taxon>Autobranchia</taxon>
        <taxon>Pteriomorphia</taxon>
        <taxon>Mytilida</taxon>
        <taxon>Mytiloidea</taxon>
        <taxon>Mytilidae</taxon>
        <taxon>Mytilinae</taxon>
        <taxon>Mytilus</taxon>
    </lineage>
</organism>
<dbReference type="Proteomes" id="UP000596742">
    <property type="component" value="Unassembled WGS sequence"/>
</dbReference>
<dbReference type="OrthoDB" id="6156346at2759"/>
<dbReference type="Gene3D" id="4.10.530.10">
    <property type="entry name" value="Gamma-fibrinogen Carboxyl Terminal Fragment, domain 2"/>
    <property type="match status" value="1"/>
</dbReference>
<name>A0A8B6CKI1_MYTGA</name>
<dbReference type="PROSITE" id="PS51406">
    <property type="entry name" value="FIBRINOGEN_C_2"/>
    <property type="match status" value="2"/>
</dbReference>
<dbReference type="FunFam" id="3.90.215.10:FF:000001">
    <property type="entry name" value="Tenascin isoform 1"/>
    <property type="match status" value="1"/>
</dbReference>
<dbReference type="NCBIfam" id="NF040941">
    <property type="entry name" value="GGGWT_bact"/>
    <property type="match status" value="1"/>
</dbReference>
<dbReference type="SUPFAM" id="SSF56496">
    <property type="entry name" value="Fibrinogen C-terminal domain-like"/>
    <property type="match status" value="2"/>
</dbReference>
<dbReference type="InterPro" id="IPR050373">
    <property type="entry name" value="Fibrinogen_C-term_domain"/>
</dbReference>
<dbReference type="InterPro" id="IPR002181">
    <property type="entry name" value="Fibrinogen_a/b/g_C_dom"/>
</dbReference>
<dbReference type="InterPro" id="IPR020837">
    <property type="entry name" value="Fibrinogen_CS"/>
</dbReference>
<keyword evidence="1" id="KW-1015">Disulfide bond</keyword>
<evidence type="ECO:0000256" key="1">
    <source>
        <dbReference type="ARBA" id="ARBA00023157"/>
    </source>
</evidence>